<dbReference type="Pfam" id="PF13909">
    <property type="entry name" value="zf-H2C2_5"/>
    <property type="match status" value="1"/>
</dbReference>
<keyword evidence="4" id="KW-0862">Zinc</keyword>
<sequence length="240" mass="26835">QEWMGQSLLNYYGFLNNHFILSRYDNDLGSVQSEDIEELVQSDTAVANIKPRKTKFVPQSFHNCSFCGKWYRSKTSLGLHRRLECGKEPAFQCPYCPLKTHQKGNLQVHIKKKHTGENSEGQSLKNRNPILAHELGMMPPNLSAQQLGINREISSELTITRAPSGTNPVTYSRTPNLSHILSQPNKARGITQFPLSTTESIPPPPPPRAQNNQNTVPSSRVQNNQNKVRVKGVANIPSGI</sequence>
<evidence type="ECO:0000256" key="1">
    <source>
        <dbReference type="ARBA" id="ARBA00022723"/>
    </source>
</evidence>
<reference evidence="8" key="1">
    <citation type="submission" date="2015-11" db="EMBL/GenBank/DDBJ databases">
        <title>De novo transcriptome assembly of four potential Pierce s Disease insect vectors from Arizona vineyards.</title>
        <authorList>
            <person name="Tassone E.E."/>
        </authorList>
    </citation>
    <scope>NUCLEOTIDE SEQUENCE</scope>
</reference>
<feature type="non-terminal residue" evidence="8">
    <location>
        <position position="240"/>
    </location>
</feature>
<feature type="region of interest" description="Disordered" evidence="6">
    <location>
        <begin position="195"/>
        <end position="240"/>
    </location>
</feature>
<proteinExistence type="predicted"/>
<dbReference type="PROSITE" id="PS50157">
    <property type="entry name" value="ZINC_FINGER_C2H2_2"/>
    <property type="match status" value="2"/>
</dbReference>
<keyword evidence="1" id="KW-0479">Metal-binding</keyword>
<dbReference type="PANTHER" id="PTHR24403:SF67">
    <property type="entry name" value="FI01116P-RELATED"/>
    <property type="match status" value="1"/>
</dbReference>
<dbReference type="InterPro" id="IPR036236">
    <property type="entry name" value="Znf_C2H2_sf"/>
</dbReference>
<dbReference type="InterPro" id="IPR050688">
    <property type="entry name" value="Zinc_finger/UBP_domain"/>
</dbReference>
<evidence type="ECO:0000313" key="8">
    <source>
        <dbReference type="EMBL" id="JAS77732.1"/>
    </source>
</evidence>
<dbReference type="GO" id="GO:0010468">
    <property type="term" value="P:regulation of gene expression"/>
    <property type="evidence" value="ECO:0007669"/>
    <property type="project" value="TreeGrafter"/>
</dbReference>
<evidence type="ECO:0000256" key="2">
    <source>
        <dbReference type="ARBA" id="ARBA00022737"/>
    </source>
</evidence>
<protein>
    <recommendedName>
        <fullName evidence="7">C2H2-type domain-containing protein</fullName>
    </recommendedName>
</protein>
<evidence type="ECO:0000256" key="3">
    <source>
        <dbReference type="ARBA" id="ARBA00022771"/>
    </source>
</evidence>
<gene>
    <name evidence="8" type="ORF">g.1609</name>
</gene>
<accession>A0A1B6HST9</accession>
<dbReference type="AlphaFoldDB" id="A0A1B6HST9"/>
<organism evidence="8">
    <name type="scientific">Homalodisca liturata</name>
    <dbReference type="NCBI Taxonomy" id="320908"/>
    <lineage>
        <taxon>Eukaryota</taxon>
        <taxon>Metazoa</taxon>
        <taxon>Ecdysozoa</taxon>
        <taxon>Arthropoda</taxon>
        <taxon>Hexapoda</taxon>
        <taxon>Insecta</taxon>
        <taxon>Pterygota</taxon>
        <taxon>Neoptera</taxon>
        <taxon>Paraneoptera</taxon>
        <taxon>Hemiptera</taxon>
        <taxon>Auchenorrhyncha</taxon>
        <taxon>Membracoidea</taxon>
        <taxon>Cicadellidae</taxon>
        <taxon>Cicadellinae</taxon>
        <taxon>Proconiini</taxon>
        <taxon>Homalodisca</taxon>
    </lineage>
</organism>
<keyword evidence="2" id="KW-0677">Repeat</keyword>
<dbReference type="GO" id="GO:0008270">
    <property type="term" value="F:zinc ion binding"/>
    <property type="evidence" value="ECO:0007669"/>
    <property type="project" value="UniProtKB-KW"/>
</dbReference>
<dbReference type="PANTHER" id="PTHR24403">
    <property type="entry name" value="ZINC FINGER PROTEIN"/>
    <property type="match status" value="1"/>
</dbReference>
<evidence type="ECO:0000256" key="6">
    <source>
        <dbReference type="SAM" id="MobiDB-lite"/>
    </source>
</evidence>
<feature type="non-terminal residue" evidence="8">
    <location>
        <position position="1"/>
    </location>
</feature>
<feature type="compositionally biased region" description="Polar residues" evidence="6">
    <location>
        <begin position="209"/>
        <end position="227"/>
    </location>
</feature>
<dbReference type="InterPro" id="IPR013087">
    <property type="entry name" value="Znf_C2H2_type"/>
</dbReference>
<dbReference type="EMBL" id="GECU01029974">
    <property type="protein sequence ID" value="JAS77732.1"/>
    <property type="molecule type" value="Transcribed_RNA"/>
</dbReference>
<feature type="domain" description="C2H2-type" evidence="7">
    <location>
        <begin position="91"/>
        <end position="119"/>
    </location>
</feature>
<evidence type="ECO:0000259" key="7">
    <source>
        <dbReference type="PROSITE" id="PS50157"/>
    </source>
</evidence>
<dbReference type="GO" id="GO:0005634">
    <property type="term" value="C:nucleus"/>
    <property type="evidence" value="ECO:0007669"/>
    <property type="project" value="TreeGrafter"/>
</dbReference>
<evidence type="ECO:0000256" key="5">
    <source>
        <dbReference type="PROSITE-ProRule" id="PRU00042"/>
    </source>
</evidence>
<evidence type="ECO:0000256" key="4">
    <source>
        <dbReference type="ARBA" id="ARBA00022833"/>
    </source>
</evidence>
<dbReference type="SMART" id="SM00355">
    <property type="entry name" value="ZnF_C2H2"/>
    <property type="match status" value="2"/>
</dbReference>
<name>A0A1B6HST9_9HEMI</name>
<dbReference type="SUPFAM" id="SSF57667">
    <property type="entry name" value="beta-beta-alpha zinc fingers"/>
    <property type="match status" value="1"/>
</dbReference>
<keyword evidence="3 5" id="KW-0863">Zinc-finger</keyword>
<feature type="domain" description="C2H2-type" evidence="7">
    <location>
        <begin position="62"/>
        <end position="89"/>
    </location>
</feature>
<dbReference type="Gene3D" id="3.30.160.60">
    <property type="entry name" value="Classic Zinc Finger"/>
    <property type="match status" value="1"/>
</dbReference>